<protein>
    <submittedName>
        <fullName evidence="1">Uncharacterized protein</fullName>
    </submittedName>
</protein>
<dbReference type="PATRIC" id="fig|1179773.3.peg.8405"/>
<accession>K0KGA2</accession>
<dbReference type="RefSeq" id="WP_015105650.1">
    <property type="nucleotide sequence ID" value="NC_019673.1"/>
</dbReference>
<proteinExistence type="predicted"/>
<dbReference type="STRING" id="1179773.BN6_83260"/>
<dbReference type="KEGG" id="sesp:BN6_83260"/>
<dbReference type="Proteomes" id="UP000006281">
    <property type="component" value="Chromosome"/>
</dbReference>
<reference evidence="1 2" key="1">
    <citation type="journal article" date="2012" name="BMC Genomics">
        <title>Complete genome sequence of Saccharothrix espanaensis DSM 44229T and comparison to the other completely sequenced Pseudonocardiaceae.</title>
        <authorList>
            <person name="Strobel T."/>
            <person name="Al-Dilaimi A."/>
            <person name="Blom J."/>
            <person name="Gessner A."/>
            <person name="Kalinowski J."/>
            <person name="Luzhetska M."/>
            <person name="Puhler A."/>
            <person name="Szczepanowski R."/>
            <person name="Bechthold A."/>
            <person name="Ruckert C."/>
        </authorList>
    </citation>
    <scope>NUCLEOTIDE SEQUENCE [LARGE SCALE GENOMIC DNA]</scope>
    <source>
        <strain evidence="2">ATCC 51144 / DSM 44229 / JCM 9112 / NBRC 15066 / NRRL 15764</strain>
    </source>
</reference>
<sequence>MNLFGTDTLVIEQPWGPGRHLFGTRYRVRAYTEHDVPVADATDRKGLGPVRKLLRTTGFSGRTTFDLVVAQHGQPLLLIHKGPGRPPVRVSRPDGTPVGALHRESHTHFALLDPAGTRLCYFGDAAGFSQGAIAKRDGRRVRRDVLRLRPGTPEPVRTLAVAVGLAFDVVRGKGTAHTGGGGFDLPAA</sequence>
<dbReference type="HOGENOM" id="CLU_1446667_0_0_11"/>
<dbReference type="AlphaFoldDB" id="K0KGA2"/>
<organism evidence="1 2">
    <name type="scientific">Saccharothrix espanaensis (strain ATCC 51144 / DSM 44229 / JCM 9112 / NBRC 15066 / NRRL 15764)</name>
    <dbReference type="NCBI Taxonomy" id="1179773"/>
    <lineage>
        <taxon>Bacteria</taxon>
        <taxon>Bacillati</taxon>
        <taxon>Actinomycetota</taxon>
        <taxon>Actinomycetes</taxon>
        <taxon>Pseudonocardiales</taxon>
        <taxon>Pseudonocardiaceae</taxon>
        <taxon>Saccharothrix</taxon>
    </lineage>
</organism>
<gene>
    <name evidence="1" type="ordered locus">BN6_83260</name>
</gene>
<dbReference type="OrthoDB" id="3555545at2"/>
<keyword evidence="2" id="KW-1185">Reference proteome</keyword>
<evidence type="ECO:0000313" key="2">
    <source>
        <dbReference type="Proteomes" id="UP000006281"/>
    </source>
</evidence>
<dbReference type="BioCyc" id="SESP1179773:BN6_RS40350-MONOMER"/>
<dbReference type="eggNOG" id="ENOG50306ZN">
    <property type="taxonomic scope" value="Bacteria"/>
</dbReference>
<name>K0KGA2_SACES</name>
<evidence type="ECO:0000313" key="1">
    <source>
        <dbReference type="EMBL" id="CCH35543.1"/>
    </source>
</evidence>
<dbReference type="EMBL" id="HE804045">
    <property type="protein sequence ID" value="CCH35543.1"/>
    <property type="molecule type" value="Genomic_DNA"/>
</dbReference>